<evidence type="ECO:0000313" key="2">
    <source>
        <dbReference type="Proteomes" id="UP000031843"/>
    </source>
</evidence>
<proteinExistence type="predicted"/>
<protein>
    <submittedName>
        <fullName evidence="1">Uncharacterized protein</fullName>
    </submittedName>
</protein>
<dbReference type="KEGG" id="cbw:RR42_m3045"/>
<organism evidence="1 2">
    <name type="scientific">Cupriavidus basilensis</name>
    <dbReference type="NCBI Taxonomy" id="68895"/>
    <lineage>
        <taxon>Bacteria</taxon>
        <taxon>Pseudomonadati</taxon>
        <taxon>Pseudomonadota</taxon>
        <taxon>Betaproteobacteria</taxon>
        <taxon>Burkholderiales</taxon>
        <taxon>Burkholderiaceae</taxon>
        <taxon>Cupriavidus</taxon>
    </lineage>
</organism>
<dbReference type="AlphaFoldDB" id="A0A0C4YC17"/>
<sequence length="52" mass="5555">MAELPVEPGSGDIWFMKCVTGTALSCLLTLHCSADATDCSQRRRGVPGKKCL</sequence>
<dbReference type="Proteomes" id="UP000031843">
    <property type="component" value="Chromosome main"/>
</dbReference>
<gene>
    <name evidence="1" type="ORF">RR42_m3045</name>
</gene>
<accession>A0A0C4YC17</accession>
<reference evidence="1 2" key="1">
    <citation type="journal article" date="2015" name="Genome Announc.">
        <title>Complete Genome Sequence of Cupriavidus basilensis 4G11, Isolated from the Oak Ridge Field Research Center Site.</title>
        <authorList>
            <person name="Ray J."/>
            <person name="Waters R.J."/>
            <person name="Skerker J.M."/>
            <person name="Kuehl J.V."/>
            <person name="Price M.N."/>
            <person name="Huang J."/>
            <person name="Chakraborty R."/>
            <person name="Arkin A.P."/>
            <person name="Deutschbauer A."/>
        </authorList>
    </citation>
    <scope>NUCLEOTIDE SEQUENCE [LARGE SCALE GENOMIC DNA]</scope>
    <source>
        <strain evidence="1">4G11</strain>
    </source>
</reference>
<dbReference type="EMBL" id="CP010536">
    <property type="protein sequence ID" value="AJG20415.1"/>
    <property type="molecule type" value="Genomic_DNA"/>
</dbReference>
<evidence type="ECO:0000313" key="1">
    <source>
        <dbReference type="EMBL" id="AJG20415.1"/>
    </source>
</evidence>
<keyword evidence="2" id="KW-1185">Reference proteome</keyword>
<name>A0A0C4YC17_9BURK</name>